<gene>
    <name evidence="4" type="ORF">PRECH8_14430</name>
</gene>
<evidence type="ECO:0000259" key="3">
    <source>
        <dbReference type="PROSITE" id="PS50983"/>
    </source>
</evidence>
<dbReference type="Proteomes" id="UP000654993">
    <property type="component" value="Unassembled WGS sequence"/>
</dbReference>
<feature type="signal peptide" evidence="2">
    <location>
        <begin position="1"/>
        <end position="28"/>
    </location>
</feature>
<reference evidence="4" key="1">
    <citation type="submission" date="2020-08" db="EMBL/GenBank/DDBJ databases">
        <authorList>
            <person name="Uke A."/>
            <person name="Chhe C."/>
            <person name="Baramee S."/>
            <person name="Kosugi A."/>
        </authorList>
    </citation>
    <scope>NUCLEOTIDE SEQUENCE</scope>
    <source>
        <strain evidence="4">DA-C8</strain>
    </source>
</reference>
<dbReference type="SUPFAM" id="SSF53807">
    <property type="entry name" value="Helical backbone' metal receptor"/>
    <property type="match status" value="1"/>
</dbReference>
<comment type="caution">
    <text evidence="4">The sequence shown here is derived from an EMBL/GenBank/DDBJ whole genome shotgun (WGS) entry which is preliminary data.</text>
</comment>
<dbReference type="PANTHER" id="PTHR30535:SF34">
    <property type="entry name" value="MOLYBDATE-BINDING PROTEIN MOLA"/>
    <property type="match status" value="1"/>
</dbReference>
<keyword evidence="5" id="KW-1185">Reference proteome</keyword>
<evidence type="ECO:0000256" key="1">
    <source>
        <dbReference type="ARBA" id="ARBA00008814"/>
    </source>
</evidence>
<dbReference type="PROSITE" id="PS51257">
    <property type="entry name" value="PROKAR_LIPOPROTEIN"/>
    <property type="match status" value="1"/>
</dbReference>
<dbReference type="AlphaFoldDB" id="A0A916QCD6"/>
<feature type="chain" id="PRO_5039610463" description="Fe/B12 periplasmic-binding domain-containing protein" evidence="2">
    <location>
        <begin position="29"/>
        <end position="187"/>
    </location>
</feature>
<evidence type="ECO:0000313" key="4">
    <source>
        <dbReference type="EMBL" id="GFR38147.1"/>
    </source>
</evidence>
<dbReference type="PROSITE" id="PS50983">
    <property type="entry name" value="FE_B12_PBP"/>
    <property type="match status" value="1"/>
</dbReference>
<dbReference type="Gene3D" id="3.40.50.1980">
    <property type="entry name" value="Nitrogenase molybdenum iron protein domain"/>
    <property type="match status" value="1"/>
</dbReference>
<evidence type="ECO:0000256" key="2">
    <source>
        <dbReference type="SAM" id="SignalP"/>
    </source>
</evidence>
<comment type="similarity">
    <text evidence="1">Belongs to the bacterial solute-binding protein 8 family.</text>
</comment>
<dbReference type="EMBL" id="BMAQ01000012">
    <property type="protein sequence ID" value="GFR38147.1"/>
    <property type="molecule type" value="Genomic_DNA"/>
</dbReference>
<proteinExistence type="inferred from homology"/>
<accession>A0A916QCD6</accession>
<evidence type="ECO:0000313" key="5">
    <source>
        <dbReference type="Proteomes" id="UP000654993"/>
    </source>
</evidence>
<feature type="domain" description="Fe/B12 periplasmic-binding" evidence="3">
    <location>
        <begin position="81"/>
        <end position="187"/>
    </location>
</feature>
<dbReference type="GO" id="GO:0071281">
    <property type="term" value="P:cellular response to iron ion"/>
    <property type="evidence" value="ECO:0007669"/>
    <property type="project" value="TreeGrafter"/>
</dbReference>
<reference evidence="4" key="2">
    <citation type="journal article" date="2021" name="Data Brief">
        <title>Draft genome sequence data of the facultative, thermophilic, xylanolytic bacterium Paenibacillus sp. strain DA-C8.</title>
        <authorList>
            <person name="Chhe C."/>
            <person name="Uke A."/>
            <person name="Baramee S."/>
            <person name="Ungkulpasvich U."/>
            <person name="Tachaapaikoon C."/>
            <person name="Pason P."/>
            <person name="Waeonukul R."/>
            <person name="Ratanakhanokchai K."/>
            <person name="Kosugi A."/>
        </authorList>
    </citation>
    <scope>NUCLEOTIDE SEQUENCE</scope>
    <source>
        <strain evidence="4">DA-C8</strain>
    </source>
</reference>
<dbReference type="PANTHER" id="PTHR30535">
    <property type="entry name" value="VITAMIN B12-BINDING PROTEIN"/>
    <property type="match status" value="1"/>
</dbReference>
<keyword evidence="2" id="KW-0732">Signal</keyword>
<sequence length="187" mass="20637">MRLFNRAAVDFVFVLILILMTACSSTTATQDQDMINGKGEVNEQEHATSDRADETDESDAVFPVTINLDQRQVKAASKPQRIVAISLDTADAVLELTDPSRVIAVADSIDNVHLAFQSKAGEQAANKLRFADSRDPEKILAYEPDLILLTKQHEGEMDAEQILLQSGIPLISFQLWNTIDEIAANIR</sequence>
<dbReference type="InterPro" id="IPR002491">
    <property type="entry name" value="ABC_transptr_periplasmic_BD"/>
</dbReference>
<name>A0A916QCD6_9BACL</name>
<protein>
    <recommendedName>
        <fullName evidence="3">Fe/B12 periplasmic-binding domain-containing protein</fullName>
    </recommendedName>
</protein>
<dbReference type="InterPro" id="IPR050902">
    <property type="entry name" value="ABC_Transporter_SBP"/>
</dbReference>
<organism evidence="4 5">
    <name type="scientific">Insulibacter thermoxylanivorax</name>
    <dbReference type="NCBI Taxonomy" id="2749268"/>
    <lineage>
        <taxon>Bacteria</taxon>
        <taxon>Bacillati</taxon>
        <taxon>Bacillota</taxon>
        <taxon>Bacilli</taxon>
        <taxon>Bacillales</taxon>
        <taxon>Paenibacillaceae</taxon>
        <taxon>Insulibacter</taxon>
    </lineage>
</organism>